<sequence length="359" mass="38222">MKAEGRKFYVVGNKVYELVGEHKSGFNYEAFRDRYSEVLDRYDYIVGDWGYNMLRLKGFFRENHPKANKETSIALLQDYLNEYCNFGCAYFVLEKVNGRPEGEYIGGEPQEGSAPVGISLGGSAADEENAAPVAGIKGVGTLMKGDLPMRYNRTGIPARISVSLAERKERAAARAENAAAARLAKSDGAPATTGPSGGGERRSGEGGGRSGGNNGERAERTERGGDRPDRQQPNRDPNRERGGKPGQVSNGGYGRPFGERSSGGARSQERAERPPGGPQASRPPRKERAQNGGASGRGPREGGSPRSQAPASGARHERPGGAAGGRERWNGPRVSRDGVHQRAGSQPRGNSLPDGGGTN</sequence>
<feature type="compositionally biased region" description="Basic and acidic residues" evidence="1">
    <location>
        <begin position="216"/>
        <end position="243"/>
    </location>
</feature>
<evidence type="ECO:0000313" key="2">
    <source>
        <dbReference type="EMBL" id="MFC7749991.1"/>
    </source>
</evidence>
<dbReference type="Proteomes" id="UP001596528">
    <property type="component" value="Unassembled WGS sequence"/>
</dbReference>
<protein>
    <submittedName>
        <fullName evidence="2">YutD-like domain-containing protein</fullName>
    </submittedName>
</protein>
<feature type="region of interest" description="Disordered" evidence="1">
    <location>
        <begin position="173"/>
        <end position="359"/>
    </location>
</feature>
<evidence type="ECO:0000313" key="3">
    <source>
        <dbReference type="Proteomes" id="UP001596528"/>
    </source>
</evidence>
<feature type="compositionally biased region" description="Low complexity" evidence="1">
    <location>
        <begin position="174"/>
        <end position="194"/>
    </location>
</feature>
<dbReference type="Gene3D" id="3.50.4.20">
    <property type="match status" value="1"/>
</dbReference>
<accession>A0ABW2V5B8</accession>
<gene>
    <name evidence="2" type="ORF">ACFQWB_08550</name>
</gene>
<feature type="compositionally biased region" description="Basic and acidic residues" evidence="1">
    <location>
        <begin position="314"/>
        <end position="340"/>
    </location>
</feature>
<dbReference type="Pfam" id="PF06265">
    <property type="entry name" value="YutD-like"/>
    <property type="match status" value="1"/>
</dbReference>
<dbReference type="EMBL" id="JBHTGQ010000018">
    <property type="protein sequence ID" value="MFC7749991.1"/>
    <property type="molecule type" value="Genomic_DNA"/>
</dbReference>
<evidence type="ECO:0000256" key="1">
    <source>
        <dbReference type="SAM" id="MobiDB-lite"/>
    </source>
</evidence>
<comment type="caution">
    <text evidence="2">The sequence shown here is derived from an EMBL/GenBank/DDBJ whole genome shotgun (WGS) entry which is preliminary data.</text>
</comment>
<organism evidence="2 3">
    <name type="scientific">Paenibacillus thermoaerophilus</name>
    <dbReference type="NCBI Taxonomy" id="1215385"/>
    <lineage>
        <taxon>Bacteria</taxon>
        <taxon>Bacillati</taxon>
        <taxon>Bacillota</taxon>
        <taxon>Bacilli</taxon>
        <taxon>Bacillales</taxon>
        <taxon>Paenibacillaceae</taxon>
        <taxon>Paenibacillus</taxon>
    </lineage>
</organism>
<reference evidence="3" key="1">
    <citation type="journal article" date="2019" name="Int. J. Syst. Evol. Microbiol.">
        <title>The Global Catalogue of Microorganisms (GCM) 10K type strain sequencing project: providing services to taxonomists for standard genome sequencing and annotation.</title>
        <authorList>
            <consortium name="The Broad Institute Genomics Platform"/>
            <consortium name="The Broad Institute Genome Sequencing Center for Infectious Disease"/>
            <person name="Wu L."/>
            <person name="Ma J."/>
        </authorList>
    </citation>
    <scope>NUCLEOTIDE SEQUENCE [LARGE SCALE GENOMIC DNA]</scope>
    <source>
        <strain evidence="3">JCM 18657</strain>
    </source>
</reference>
<feature type="compositionally biased region" description="Gly residues" evidence="1">
    <location>
        <begin position="205"/>
        <end position="214"/>
    </location>
</feature>
<keyword evidence="3" id="KW-1185">Reference proteome</keyword>
<name>A0ABW2V5B8_9BACL</name>
<dbReference type="InterPro" id="IPR038141">
    <property type="entry name" value="YutD-like_sf"/>
</dbReference>
<dbReference type="InterPro" id="IPR009370">
    <property type="entry name" value="YutD-like"/>
</dbReference>
<dbReference type="RefSeq" id="WP_211346289.1">
    <property type="nucleotide sequence ID" value="NZ_JBHTGQ010000018.1"/>
</dbReference>
<proteinExistence type="predicted"/>